<evidence type="ECO:0000313" key="2">
    <source>
        <dbReference type="EMBL" id="APO68852.1"/>
    </source>
</evidence>
<dbReference type="InterPro" id="IPR033456">
    <property type="entry name" value="DUF5132"/>
</dbReference>
<dbReference type="AlphaFoldDB" id="A0A1L5NLV0"/>
<accession>A0A1L5NLV0</accession>
<keyword evidence="1" id="KW-0472">Membrane</keyword>
<evidence type="ECO:0000256" key="1">
    <source>
        <dbReference type="SAM" id="Phobius"/>
    </source>
</evidence>
<protein>
    <recommendedName>
        <fullName evidence="4">DUF5132 domain-containing protein</fullName>
    </recommendedName>
</protein>
<dbReference type="Proteomes" id="UP000184749">
    <property type="component" value="Chromosome"/>
</dbReference>
<name>A0A1L5NLV0_9HYPH</name>
<gene>
    <name evidence="2" type="ORF">IE4872_CH03252</name>
</gene>
<feature type="transmembrane region" description="Helical" evidence="1">
    <location>
        <begin position="12"/>
        <end position="29"/>
    </location>
</feature>
<sequence length="89" mass="9420">MLQESLEEDDMALPFIAGLVIGLGAGLLAPKVAPSMRPFAKSAIKAGLIAYDQAKVRLAEVNESTDDAIAEVRAEIEEERKVAVGQPQG</sequence>
<organism evidence="2 3">
    <name type="scientific">Rhizobium gallicum</name>
    <dbReference type="NCBI Taxonomy" id="56730"/>
    <lineage>
        <taxon>Bacteria</taxon>
        <taxon>Pseudomonadati</taxon>
        <taxon>Pseudomonadota</taxon>
        <taxon>Alphaproteobacteria</taxon>
        <taxon>Hyphomicrobiales</taxon>
        <taxon>Rhizobiaceae</taxon>
        <taxon>Rhizobium/Agrobacterium group</taxon>
        <taxon>Rhizobium</taxon>
    </lineage>
</organism>
<keyword evidence="1" id="KW-1133">Transmembrane helix</keyword>
<keyword evidence="1" id="KW-0812">Transmembrane</keyword>
<dbReference type="EMBL" id="CP017101">
    <property type="protein sequence ID" value="APO68852.1"/>
    <property type="molecule type" value="Genomic_DNA"/>
</dbReference>
<dbReference type="STRING" id="56730.IE4872_CH03252"/>
<dbReference type="Pfam" id="PF17195">
    <property type="entry name" value="DUF5132"/>
    <property type="match status" value="1"/>
</dbReference>
<proteinExistence type="predicted"/>
<evidence type="ECO:0000313" key="3">
    <source>
        <dbReference type="Proteomes" id="UP000184749"/>
    </source>
</evidence>
<reference evidence="2 3" key="1">
    <citation type="submission" date="2016-09" db="EMBL/GenBank/DDBJ databases">
        <title>The complete genome sequences of Rhizobium gallicum, symbiovars gallicum and phaseoli, symbionts associated to common bean (Phaseolus vulgaris).</title>
        <authorList>
            <person name="Bustos P."/>
            <person name="Santamaria R.I."/>
            <person name="Perez-Carrascal O.M."/>
            <person name="Juarez S."/>
            <person name="Lozano L."/>
            <person name="Martinez-Flores I."/>
            <person name="Martinez-Romero E."/>
            <person name="Cevallos M."/>
            <person name="Romero D."/>
            <person name="Davila G."/>
            <person name="Gonzalez V."/>
        </authorList>
    </citation>
    <scope>NUCLEOTIDE SEQUENCE [LARGE SCALE GENOMIC DNA]</scope>
    <source>
        <strain evidence="2 3">IE4872</strain>
    </source>
</reference>
<evidence type="ECO:0008006" key="4">
    <source>
        <dbReference type="Google" id="ProtNLM"/>
    </source>
</evidence>